<proteinExistence type="inferred from homology"/>
<dbReference type="Pfam" id="PF13646">
    <property type="entry name" value="HEAT_2"/>
    <property type="match status" value="1"/>
</dbReference>
<comment type="cofactor">
    <cofactor evidence="9">
        <name>Fe(2+)</name>
        <dbReference type="ChEBI" id="CHEBI:29033"/>
    </cofactor>
    <text evidence="9">Binds 2 Fe(2+) ions per subunit.</text>
</comment>
<keyword evidence="7 9" id="KW-0503">Monooxygenase</keyword>
<keyword evidence="6 9" id="KW-0408">Iron</keyword>
<evidence type="ECO:0000256" key="6">
    <source>
        <dbReference type="ARBA" id="ARBA00023004"/>
    </source>
</evidence>
<evidence type="ECO:0000256" key="2">
    <source>
        <dbReference type="ARBA" id="ARBA00005041"/>
    </source>
</evidence>
<dbReference type="PANTHER" id="PTHR12697:SF5">
    <property type="entry name" value="DEOXYHYPUSINE HYDROXYLASE"/>
    <property type="match status" value="1"/>
</dbReference>
<feature type="binding site" evidence="9">
    <location>
        <position position="256"/>
    </location>
    <ligand>
        <name>Fe cation</name>
        <dbReference type="ChEBI" id="CHEBI:24875"/>
        <label>2</label>
    </ligand>
</feature>
<comment type="pathway">
    <text evidence="2 9">Protein modification; eIF5A hypusination.</text>
</comment>
<dbReference type="EC" id="1.14.99.29" evidence="9"/>
<comment type="catalytic activity">
    <reaction evidence="1 9">
        <text>[eIF5A protein]-deoxyhypusine + AH2 + O2 = [eIF5A protein]-hypusine + A + H2O</text>
        <dbReference type="Rhea" id="RHEA:14101"/>
        <dbReference type="Rhea" id="RHEA-COMP:10144"/>
        <dbReference type="Rhea" id="RHEA-COMP:12592"/>
        <dbReference type="ChEBI" id="CHEBI:13193"/>
        <dbReference type="ChEBI" id="CHEBI:15377"/>
        <dbReference type="ChEBI" id="CHEBI:15379"/>
        <dbReference type="ChEBI" id="CHEBI:17499"/>
        <dbReference type="ChEBI" id="CHEBI:82657"/>
        <dbReference type="ChEBI" id="CHEBI:91175"/>
        <dbReference type="EC" id="1.14.99.29"/>
    </reaction>
</comment>
<accession>A0AA85KEZ5</accession>
<evidence type="ECO:0000256" key="7">
    <source>
        <dbReference type="ARBA" id="ARBA00023033"/>
    </source>
</evidence>
<feature type="binding site" evidence="9">
    <location>
        <position position="107"/>
    </location>
    <ligand>
        <name>Fe cation</name>
        <dbReference type="ChEBI" id="CHEBI:24875"/>
        <label>1</label>
    </ligand>
</feature>
<sequence>MVYKLKKMVPKPVSETELREWGKCLLNPSAKLVDRSRALWGLRHASEPLALELLADFVCNYVRPSPVTNDLLQHEAAYCLGQRGDVKAIPYLLQAIRNEKHVTLIRHEAAEALAALTGFDGADIVEVEKALKEFANSNITELAETCQVGLCRIEWIKSRKEKQQNESSPPTDDLALQFFPNTVDPAHSFSSDHSYTDEQLRDLLMDPTQTLFTRYRAMFTLRDRVLKAILDKTSPEKPANFLAEGLKAPNSALLRHEVAFVLGQLTVASTVPPLSACVRATDEHPMVRHEAAEALGSILGELEGKYLSSNVKSDVPKEFESQARNVLEEFTKDKEPVVRESCILALDVADYISSPEQFQYAAVPQN</sequence>
<evidence type="ECO:0000256" key="9">
    <source>
        <dbReference type="HAMAP-Rule" id="MF_03101"/>
    </source>
</evidence>
<evidence type="ECO:0000313" key="10">
    <source>
        <dbReference type="Proteomes" id="UP000050795"/>
    </source>
</evidence>
<dbReference type="WBParaSite" id="TREG1_9840.1">
    <property type="protein sequence ID" value="TREG1_9840.1"/>
    <property type="gene ID" value="TREG1_9840"/>
</dbReference>
<evidence type="ECO:0000256" key="5">
    <source>
        <dbReference type="ARBA" id="ARBA00023002"/>
    </source>
</evidence>
<evidence type="ECO:0000256" key="3">
    <source>
        <dbReference type="ARBA" id="ARBA00022723"/>
    </source>
</evidence>
<dbReference type="HAMAP" id="MF_03101">
    <property type="entry name" value="Deoxyhypusine_hydroxylase"/>
    <property type="match status" value="1"/>
</dbReference>
<feature type="binding site" evidence="9">
    <location>
        <position position="74"/>
    </location>
    <ligand>
        <name>Fe cation</name>
        <dbReference type="ChEBI" id="CHEBI:24875"/>
        <label>1</label>
    </ligand>
</feature>
<evidence type="ECO:0000256" key="1">
    <source>
        <dbReference type="ARBA" id="ARBA00000068"/>
    </source>
</evidence>
<keyword evidence="4" id="KW-0677">Repeat</keyword>
<dbReference type="InterPro" id="IPR016024">
    <property type="entry name" value="ARM-type_fold"/>
</dbReference>
<dbReference type="SUPFAM" id="SSF48371">
    <property type="entry name" value="ARM repeat"/>
    <property type="match status" value="1"/>
</dbReference>
<comment type="similarity">
    <text evidence="9">Belongs to the deoxyhypusine hydroxylase family.</text>
</comment>
<feature type="binding site" evidence="9">
    <location>
        <position position="75"/>
    </location>
    <ligand>
        <name>Fe cation</name>
        <dbReference type="ChEBI" id="CHEBI:24875"/>
        <label>1</label>
    </ligand>
</feature>
<dbReference type="PANTHER" id="PTHR12697">
    <property type="entry name" value="PBS LYASE HEAT-LIKE PROTEIN"/>
    <property type="match status" value="1"/>
</dbReference>
<dbReference type="InterPro" id="IPR011989">
    <property type="entry name" value="ARM-like"/>
</dbReference>
<keyword evidence="10" id="KW-1185">Reference proteome</keyword>
<dbReference type="GO" id="GO:0046872">
    <property type="term" value="F:metal ion binding"/>
    <property type="evidence" value="ECO:0007669"/>
    <property type="project" value="UniProtKB-KW"/>
</dbReference>
<organism evidence="10 11">
    <name type="scientific">Trichobilharzia regenti</name>
    <name type="common">Nasal bird schistosome</name>
    <dbReference type="NCBI Taxonomy" id="157069"/>
    <lineage>
        <taxon>Eukaryota</taxon>
        <taxon>Metazoa</taxon>
        <taxon>Spiralia</taxon>
        <taxon>Lophotrochozoa</taxon>
        <taxon>Platyhelminthes</taxon>
        <taxon>Trematoda</taxon>
        <taxon>Digenea</taxon>
        <taxon>Strigeidida</taxon>
        <taxon>Schistosomatoidea</taxon>
        <taxon>Schistosomatidae</taxon>
        <taxon>Trichobilharzia</taxon>
    </lineage>
</organism>
<evidence type="ECO:0000256" key="8">
    <source>
        <dbReference type="ARBA" id="ARBA00023256"/>
    </source>
</evidence>
<dbReference type="AlphaFoldDB" id="A0AA85KEZ5"/>
<dbReference type="InterPro" id="IPR027517">
    <property type="entry name" value="Deoxyhypusine_hydroxylase"/>
</dbReference>
<evidence type="ECO:0000256" key="4">
    <source>
        <dbReference type="ARBA" id="ARBA00022737"/>
    </source>
</evidence>
<feature type="binding site" evidence="9">
    <location>
        <position position="289"/>
    </location>
    <ligand>
        <name>Fe cation</name>
        <dbReference type="ChEBI" id="CHEBI:24875"/>
        <label>2</label>
    </ligand>
</feature>
<name>A0AA85KEZ5_TRIRE</name>
<dbReference type="Proteomes" id="UP000050795">
    <property type="component" value="Unassembled WGS sequence"/>
</dbReference>
<dbReference type="GO" id="GO:0019135">
    <property type="term" value="F:deoxyhypusine monooxygenase activity"/>
    <property type="evidence" value="ECO:0007669"/>
    <property type="project" value="UniProtKB-UniRule"/>
</dbReference>
<feature type="binding site" evidence="9">
    <location>
        <position position="290"/>
    </location>
    <ligand>
        <name>Fe cation</name>
        <dbReference type="ChEBI" id="CHEBI:24875"/>
        <label>2</label>
    </ligand>
</feature>
<dbReference type="Gene3D" id="1.25.10.10">
    <property type="entry name" value="Leucine-rich Repeat Variant"/>
    <property type="match status" value="2"/>
</dbReference>
<keyword evidence="8 9" id="KW-0386">Hypusine biosynthesis</keyword>
<dbReference type="Pfam" id="PF03130">
    <property type="entry name" value="HEAT_PBS"/>
    <property type="match status" value="1"/>
</dbReference>
<dbReference type="InterPro" id="IPR004155">
    <property type="entry name" value="PBS_lyase_HEAT"/>
</dbReference>
<evidence type="ECO:0000313" key="11">
    <source>
        <dbReference type="WBParaSite" id="TREG1_9840.1"/>
    </source>
</evidence>
<feature type="binding site" evidence="9">
    <location>
        <position position="108"/>
    </location>
    <ligand>
        <name>Fe cation</name>
        <dbReference type="ChEBI" id="CHEBI:24875"/>
        <label>1</label>
    </ligand>
</feature>
<reference evidence="10" key="1">
    <citation type="submission" date="2022-06" db="EMBL/GenBank/DDBJ databases">
        <authorList>
            <person name="Berger JAMES D."/>
            <person name="Berger JAMES D."/>
        </authorList>
    </citation>
    <scope>NUCLEOTIDE SEQUENCE [LARGE SCALE GENOMIC DNA]</scope>
</reference>
<keyword evidence="5 9" id="KW-0560">Oxidoreductase</keyword>
<feature type="binding site" evidence="9">
    <location>
        <position position="257"/>
    </location>
    <ligand>
        <name>Fe cation</name>
        <dbReference type="ChEBI" id="CHEBI:24875"/>
        <label>2</label>
    </ligand>
</feature>
<protein>
    <recommendedName>
        <fullName evidence="9">Deoxyhypusine hydroxylase</fullName>
        <shortName evidence="9">DOHH</shortName>
        <ecNumber evidence="9">1.14.99.29</ecNumber>
    </recommendedName>
    <alternativeName>
        <fullName evidence="9">Deoxyhypusine dioxygenase</fullName>
    </alternativeName>
    <alternativeName>
        <fullName evidence="9">Deoxyhypusine monooxygenase</fullName>
    </alternativeName>
</protein>
<comment type="function">
    <text evidence="9">Catalyzes the hydroxylation of the N(6)-(4-aminobutyl)-L-lysine intermediate to form hypusine, an essential post-translational modification only found in mature eIF-5A factor.</text>
</comment>
<dbReference type="SMART" id="SM00567">
    <property type="entry name" value="EZ_HEAT"/>
    <property type="match status" value="4"/>
</dbReference>
<reference evidence="11" key="2">
    <citation type="submission" date="2023-11" db="UniProtKB">
        <authorList>
            <consortium name="WormBaseParasite"/>
        </authorList>
    </citation>
    <scope>IDENTIFICATION</scope>
</reference>
<keyword evidence="3 9" id="KW-0479">Metal-binding</keyword>